<keyword evidence="3" id="KW-1185">Reference proteome</keyword>
<organism evidence="2 3">
    <name type="scientific">Apiospora aurea</name>
    <dbReference type="NCBI Taxonomy" id="335848"/>
    <lineage>
        <taxon>Eukaryota</taxon>
        <taxon>Fungi</taxon>
        <taxon>Dikarya</taxon>
        <taxon>Ascomycota</taxon>
        <taxon>Pezizomycotina</taxon>
        <taxon>Sordariomycetes</taxon>
        <taxon>Xylariomycetidae</taxon>
        <taxon>Amphisphaeriales</taxon>
        <taxon>Apiosporaceae</taxon>
        <taxon>Apiospora</taxon>
    </lineage>
</organism>
<sequence>MRRLLLQKWDTPVTSEVPAEVPGGAGALDEARLARPVSGHSDSNRTPLGTESWQRCADVSHPPHPASTGRQNPPCTGQLDPWQGPLIRMLILRQQAGGAPSVSESLNGLILSWSLFSSHAAAGVDGQRALLPTQHPASVHRHELICRTTRH</sequence>
<evidence type="ECO:0000313" key="3">
    <source>
        <dbReference type="Proteomes" id="UP001391051"/>
    </source>
</evidence>
<feature type="compositionally biased region" description="Polar residues" evidence="1">
    <location>
        <begin position="40"/>
        <end position="53"/>
    </location>
</feature>
<name>A0ABR1PTA5_9PEZI</name>
<comment type="caution">
    <text evidence="2">The sequence shown here is derived from an EMBL/GenBank/DDBJ whole genome shotgun (WGS) entry which is preliminary data.</text>
</comment>
<dbReference type="Proteomes" id="UP001391051">
    <property type="component" value="Unassembled WGS sequence"/>
</dbReference>
<dbReference type="RefSeq" id="XP_066693012.1">
    <property type="nucleotide sequence ID" value="XM_066850774.1"/>
</dbReference>
<evidence type="ECO:0000313" key="2">
    <source>
        <dbReference type="EMBL" id="KAK7937684.1"/>
    </source>
</evidence>
<dbReference type="EMBL" id="JAQQWE010000010">
    <property type="protein sequence ID" value="KAK7937684.1"/>
    <property type="molecule type" value="Genomic_DNA"/>
</dbReference>
<proteinExistence type="predicted"/>
<dbReference type="GeneID" id="92083836"/>
<gene>
    <name evidence="2" type="ORF">PG986_014552</name>
</gene>
<feature type="region of interest" description="Disordered" evidence="1">
    <location>
        <begin position="35"/>
        <end position="79"/>
    </location>
</feature>
<reference evidence="2 3" key="1">
    <citation type="submission" date="2023-01" db="EMBL/GenBank/DDBJ databases">
        <title>Analysis of 21 Apiospora genomes using comparative genomics revels a genus with tremendous synthesis potential of carbohydrate active enzymes and secondary metabolites.</title>
        <authorList>
            <person name="Sorensen T."/>
        </authorList>
    </citation>
    <scope>NUCLEOTIDE SEQUENCE [LARGE SCALE GENOMIC DNA]</scope>
    <source>
        <strain evidence="2 3">CBS 24483</strain>
    </source>
</reference>
<protein>
    <submittedName>
        <fullName evidence="2">Uncharacterized protein</fullName>
    </submittedName>
</protein>
<evidence type="ECO:0000256" key="1">
    <source>
        <dbReference type="SAM" id="MobiDB-lite"/>
    </source>
</evidence>
<accession>A0ABR1PTA5</accession>